<feature type="transmembrane region" description="Helical" evidence="1">
    <location>
        <begin position="80"/>
        <end position="99"/>
    </location>
</feature>
<proteinExistence type="predicted"/>
<protein>
    <recommendedName>
        <fullName evidence="2">LiaI-LiaF-like transmembrane region domain-containing protein</fullName>
    </recommendedName>
</protein>
<dbReference type="EMBL" id="JAGVRK010000001">
    <property type="protein sequence ID" value="MBS2969911.1"/>
    <property type="molecule type" value="Genomic_DNA"/>
</dbReference>
<gene>
    <name evidence="3" type="ORF">J9317_14150</name>
</gene>
<feature type="transmembrane region" description="Helical" evidence="1">
    <location>
        <begin position="106"/>
        <end position="123"/>
    </location>
</feature>
<accession>A0ABS5LGQ7</accession>
<keyword evidence="1" id="KW-1133">Transmembrane helix</keyword>
<reference evidence="3 4" key="1">
    <citation type="submission" date="2021-04" db="EMBL/GenBank/DDBJ databases">
        <title>Metabacillus sp. strain KIGAM252 whole genome sequence.</title>
        <authorList>
            <person name="Seo M.-J."/>
            <person name="Cho E.-S."/>
            <person name="Hwang C.Y."/>
            <person name="Yoon D.J."/>
        </authorList>
    </citation>
    <scope>NUCLEOTIDE SEQUENCE [LARGE SCALE GENOMIC DNA]</scope>
    <source>
        <strain evidence="3 4">KIGAM252</strain>
    </source>
</reference>
<keyword evidence="4" id="KW-1185">Reference proteome</keyword>
<feature type="domain" description="LiaI-LiaF-like transmembrane region" evidence="2">
    <location>
        <begin position="7"/>
        <end position="47"/>
    </location>
</feature>
<keyword evidence="1" id="KW-0472">Membrane</keyword>
<evidence type="ECO:0000313" key="4">
    <source>
        <dbReference type="Proteomes" id="UP000682403"/>
    </source>
</evidence>
<organism evidence="3 4">
    <name type="scientific">Metabacillus flavus</name>
    <dbReference type="NCBI Taxonomy" id="2823519"/>
    <lineage>
        <taxon>Bacteria</taxon>
        <taxon>Bacillati</taxon>
        <taxon>Bacillota</taxon>
        <taxon>Bacilli</taxon>
        <taxon>Bacillales</taxon>
        <taxon>Bacillaceae</taxon>
        <taxon>Metabacillus</taxon>
    </lineage>
</organism>
<sequence length="160" mass="17648">MKQRPAFPAYFLIMIGAYFLLQKLNIVLFPEQNSWQTLILLFGAVFLLTSLAGKDDTYLVTGLIMTGLGIHFLMSGKNPAWPNHPAGITIIVGASLLLASIKAKSGYASGAVVLLAGLFIHYFQQIADTFSQLQQGIGYAEKFWPFLFLAAGLFLLFRKK</sequence>
<feature type="transmembrane region" description="Helical" evidence="1">
    <location>
        <begin position="34"/>
        <end position="51"/>
    </location>
</feature>
<evidence type="ECO:0000313" key="3">
    <source>
        <dbReference type="EMBL" id="MBS2969911.1"/>
    </source>
</evidence>
<dbReference type="Proteomes" id="UP000682403">
    <property type="component" value="Unassembled WGS sequence"/>
</dbReference>
<feature type="transmembrane region" description="Helical" evidence="1">
    <location>
        <begin position="143"/>
        <end position="158"/>
    </location>
</feature>
<feature type="transmembrane region" description="Helical" evidence="1">
    <location>
        <begin position="7"/>
        <end position="28"/>
    </location>
</feature>
<name>A0ABS5LGQ7_9BACI</name>
<keyword evidence="1" id="KW-0812">Transmembrane</keyword>
<feature type="transmembrane region" description="Helical" evidence="1">
    <location>
        <begin position="58"/>
        <end position="74"/>
    </location>
</feature>
<dbReference type="RefSeq" id="WP_211559636.1">
    <property type="nucleotide sequence ID" value="NZ_JAGVRK010000001.1"/>
</dbReference>
<dbReference type="InterPro" id="IPR043726">
    <property type="entry name" value="LiaI-LiaF-like_TM1"/>
</dbReference>
<dbReference type="Pfam" id="PF18917">
    <property type="entry name" value="LiaI-LiaF-like_TM1"/>
    <property type="match status" value="1"/>
</dbReference>
<evidence type="ECO:0000259" key="2">
    <source>
        <dbReference type="Pfam" id="PF18917"/>
    </source>
</evidence>
<evidence type="ECO:0000256" key="1">
    <source>
        <dbReference type="SAM" id="Phobius"/>
    </source>
</evidence>
<comment type="caution">
    <text evidence="3">The sequence shown here is derived from an EMBL/GenBank/DDBJ whole genome shotgun (WGS) entry which is preliminary data.</text>
</comment>